<dbReference type="AlphaFoldDB" id="A0AAD2GAV6"/>
<evidence type="ECO:0000256" key="1">
    <source>
        <dbReference type="ARBA" id="ARBA00008210"/>
    </source>
</evidence>
<dbReference type="Proteomes" id="UP001295423">
    <property type="component" value="Unassembled WGS sequence"/>
</dbReference>
<comment type="similarity">
    <text evidence="1">Belongs to the protease inhibitor I13 (potato type I serine protease inhibitor) family.</text>
</comment>
<keyword evidence="4" id="KW-0812">Transmembrane</keyword>
<keyword evidence="3" id="KW-0722">Serine protease inhibitor</keyword>
<name>A0AAD2GAV6_9STRA</name>
<dbReference type="GO" id="GO:0004867">
    <property type="term" value="F:serine-type endopeptidase inhibitor activity"/>
    <property type="evidence" value="ECO:0007669"/>
    <property type="project" value="UniProtKB-KW"/>
</dbReference>
<proteinExistence type="inferred from homology"/>
<dbReference type="GO" id="GO:0009611">
    <property type="term" value="P:response to wounding"/>
    <property type="evidence" value="ECO:0007669"/>
    <property type="project" value="InterPro"/>
</dbReference>
<sequence length="171" mass="18874">MVYTGKLQYLCRHTDIVRAVCVTPVGAFHRPLRFDSDSKENEKKRKPNSYGTVTETMQTSLGCSASSLASVLLLATGLLYVVVQFRDSGSKASGAIVSMPMIGMSNSRGPWPKCVGMTGDNCAEYIETSTENIHTTIIQPSDTDQGKKFDERRVRIYVDDDDLVFIIPRLG</sequence>
<evidence type="ECO:0000313" key="5">
    <source>
        <dbReference type="EMBL" id="CAJ1966983.1"/>
    </source>
</evidence>
<keyword evidence="2" id="KW-0646">Protease inhibitor</keyword>
<comment type="caution">
    <text evidence="5">The sequence shown here is derived from an EMBL/GenBank/DDBJ whole genome shotgun (WGS) entry which is preliminary data.</text>
</comment>
<organism evidence="5 6">
    <name type="scientific">Cylindrotheca closterium</name>
    <dbReference type="NCBI Taxonomy" id="2856"/>
    <lineage>
        <taxon>Eukaryota</taxon>
        <taxon>Sar</taxon>
        <taxon>Stramenopiles</taxon>
        <taxon>Ochrophyta</taxon>
        <taxon>Bacillariophyta</taxon>
        <taxon>Bacillariophyceae</taxon>
        <taxon>Bacillariophycidae</taxon>
        <taxon>Bacillariales</taxon>
        <taxon>Bacillariaceae</taxon>
        <taxon>Cylindrotheca</taxon>
    </lineage>
</organism>
<dbReference type="InterPro" id="IPR036354">
    <property type="entry name" value="Prot_inh_pot1_sf"/>
</dbReference>
<keyword evidence="6" id="KW-1185">Reference proteome</keyword>
<evidence type="ECO:0000256" key="3">
    <source>
        <dbReference type="ARBA" id="ARBA00022900"/>
    </source>
</evidence>
<keyword evidence="4" id="KW-1133">Transmembrane helix</keyword>
<evidence type="ECO:0000313" key="6">
    <source>
        <dbReference type="Proteomes" id="UP001295423"/>
    </source>
</evidence>
<reference evidence="5" key="1">
    <citation type="submission" date="2023-08" db="EMBL/GenBank/DDBJ databases">
        <authorList>
            <person name="Audoor S."/>
            <person name="Bilcke G."/>
        </authorList>
    </citation>
    <scope>NUCLEOTIDE SEQUENCE</scope>
</reference>
<dbReference type="SUPFAM" id="SSF54654">
    <property type="entry name" value="CI-2 family of serine protease inhibitors"/>
    <property type="match status" value="1"/>
</dbReference>
<dbReference type="Pfam" id="PF00280">
    <property type="entry name" value="potato_inhibit"/>
    <property type="match status" value="1"/>
</dbReference>
<evidence type="ECO:0000256" key="4">
    <source>
        <dbReference type="SAM" id="Phobius"/>
    </source>
</evidence>
<keyword evidence="4" id="KW-0472">Membrane</keyword>
<gene>
    <name evidence="5" type="ORF">CYCCA115_LOCUS22553</name>
</gene>
<accession>A0AAD2GAV6</accession>
<protein>
    <submittedName>
        <fullName evidence="5">Uncharacterized protein</fullName>
    </submittedName>
</protein>
<dbReference type="InterPro" id="IPR000864">
    <property type="entry name" value="Prot_inh_pot1"/>
</dbReference>
<feature type="transmembrane region" description="Helical" evidence="4">
    <location>
        <begin position="65"/>
        <end position="83"/>
    </location>
</feature>
<dbReference type="Gene3D" id="3.30.10.10">
    <property type="entry name" value="Trypsin Inhibitor V, subunit A"/>
    <property type="match status" value="1"/>
</dbReference>
<evidence type="ECO:0000256" key="2">
    <source>
        <dbReference type="ARBA" id="ARBA00022690"/>
    </source>
</evidence>
<dbReference type="EMBL" id="CAKOGP040002313">
    <property type="protein sequence ID" value="CAJ1966983.1"/>
    <property type="molecule type" value="Genomic_DNA"/>
</dbReference>